<sequence>MPAGGERQAAAGGEVHVGKLTNDEARRCRPDGFLNRPERVWKLARRDMEQVIPFAPQTPQSGLKKMTMIGEEAGLADPDGCASPWRGGTKCKPCQGRHVPEIFFADFMYARTAQTKRETGRLARLGSLPEPKDAGGLESGC</sequence>
<feature type="region of interest" description="Disordered" evidence="1">
    <location>
        <begin position="117"/>
        <end position="141"/>
    </location>
</feature>
<dbReference type="EMBL" id="BMKF01000002">
    <property type="protein sequence ID" value="GGB67748.1"/>
    <property type="molecule type" value="Genomic_DNA"/>
</dbReference>
<gene>
    <name evidence="2" type="ORF">GCM10011503_15570</name>
</gene>
<feature type="region of interest" description="Disordered" evidence="1">
    <location>
        <begin position="1"/>
        <end position="23"/>
    </location>
</feature>
<protein>
    <submittedName>
        <fullName evidence="2">Uncharacterized protein</fullName>
    </submittedName>
</protein>
<name>A0ABQ1JIL4_9PROT</name>
<accession>A0ABQ1JIL4</accession>
<comment type="caution">
    <text evidence="2">The sequence shown here is derived from an EMBL/GenBank/DDBJ whole genome shotgun (WGS) entry which is preliminary data.</text>
</comment>
<dbReference type="Proteomes" id="UP000628854">
    <property type="component" value="Unassembled WGS sequence"/>
</dbReference>
<evidence type="ECO:0000256" key="1">
    <source>
        <dbReference type="SAM" id="MobiDB-lite"/>
    </source>
</evidence>
<keyword evidence="3" id="KW-1185">Reference proteome</keyword>
<organism evidence="2 3">
    <name type="scientific">Henriciella pelagia</name>
    <dbReference type="NCBI Taxonomy" id="1977912"/>
    <lineage>
        <taxon>Bacteria</taxon>
        <taxon>Pseudomonadati</taxon>
        <taxon>Pseudomonadota</taxon>
        <taxon>Alphaproteobacteria</taxon>
        <taxon>Hyphomonadales</taxon>
        <taxon>Hyphomonadaceae</taxon>
        <taxon>Henriciella</taxon>
    </lineage>
</organism>
<feature type="compositionally biased region" description="Low complexity" evidence="1">
    <location>
        <begin position="1"/>
        <end position="14"/>
    </location>
</feature>
<evidence type="ECO:0000313" key="3">
    <source>
        <dbReference type="Proteomes" id="UP000628854"/>
    </source>
</evidence>
<evidence type="ECO:0000313" key="2">
    <source>
        <dbReference type="EMBL" id="GGB67748.1"/>
    </source>
</evidence>
<reference evidence="3" key="1">
    <citation type="journal article" date="2019" name="Int. J. Syst. Evol. Microbiol.">
        <title>The Global Catalogue of Microorganisms (GCM) 10K type strain sequencing project: providing services to taxonomists for standard genome sequencing and annotation.</title>
        <authorList>
            <consortium name="The Broad Institute Genomics Platform"/>
            <consortium name="The Broad Institute Genome Sequencing Center for Infectious Disease"/>
            <person name="Wu L."/>
            <person name="Ma J."/>
        </authorList>
    </citation>
    <scope>NUCLEOTIDE SEQUENCE [LARGE SCALE GENOMIC DNA]</scope>
    <source>
        <strain evidence="3">CGMCC 1.15928</strain>
    </source>
</reference>
<proteinExistence type="predicted"/>